<dbReference type="Pfam" id="PF00076">
    <property type="entry name" value="RRM_1"/>
    <property type="match status" value="1"/>
</dbReference>
<feature type="compositionally biased region" description="Polar residues" evidence="4">
    <location>
        <begin position="8"/>
        <end position="21"/>
    </location>
</feature>
<feature type="region of interest" description="Disordered" evidence="4">
    <location>
        <begin position="1"/>
        <end position="74"/>
    </location>
</feature>
<evidence type="ECO:0000256" key="4">
    <source>
        <dbReference type="SAM" id="MobiDB-lite"/>
    </source>
</evidence>
<dbReference type="FunFam" id="3.30.70.330:FF:000089">
    <property type="entry name" value="RNA binding protein"/>
    <property type="match status" value="1"/>
</dbReference>
<keyword evidence="7" id="KW-1185">Reference proteome</keyword>
<feature type="compositionally biased region" description="Polar residues" evidence="4">
    <location>
        <begin position="246"/>
        <end position="263"/>
    </location>
</feature>
<dbReference type="PROSITE" id="PS50102">
    <property type="entry name" value="RRM"/>
    <property type="match status" value="1"/>
</dbReference>
<gene>
    <name evidence="6" type="ORF">EV356DRAFT_444122</name>
</gene>
<evidence type="ECO:0000313" key="6">
    <source>
        <dbReference type="EMBL" id="KAF2235981.1"/>
    </source>
</evidence>
<dbReference type="SMART" id="SM00360">
    <property type="entry name" value="RRM"/>
    <property type="match status" value="1"/>
</dbReference>
<evidence type="ECO:0000313" key="7">
    <source>
        <dbReference type="Proteomes" id="UP000800092"/>
    </source>
</evidence>
<feature type="compositionally biased region" description="Low complexity" evidence="4">
    <location>
        <begin position="193"/>
        <end position="214"/>
    </location>
</feature>
<dbReference type="Gene3D" id="3.30.70.330">
    <property type="match status" value="1"/>
</dbReference>
<evidence type="ECO:0000256" key="1">
    <source>
        <dbReference type="ARBA" id="ARBA00022553"/>
    </source>
</evidence>
<feature type="compositionally biased region" description="Polar residues" evidence="4">
    <location>
        <begin position="215"/>
        <end position="234"/>
    </location>
</feature>
<accession>A0A6A6HDM5</accession>
<sequence length="591" mass="62432">MAGGPSPKDTSPGTGLGNASFTHAPFNSSSSPPKQPSNSQFSDVFAHNAGPASKPFHISPIGDRGTIDRAGPSLWTTNEIDPAFSSTDMNNVPTIFLRKLPRSTGQEALRSMLLFAKDLIDTQFVEHSLPEDKDFLSAVARFKTTAGANEAKERLNGKPNAANDANMVVEVYPNGMSGQIGRRGTVDGTSTRQPSNSTSPSASSSGQGTRQSSRFNGTFQSMEKLSPPNSTPGLNNGEFPVPDANSHFQSLFSPQSPLSNTFRDQPRITGKSVINDDLVNDETDELLKDPVAYAKSGQSNNNMNQRRFTNPQIPISRFSSLSLNTETNGTPTTSPPLSTFTSPRVMPPIQSPNSALSPGPMSAIGPNSNYQLTPQHYQRHNYPPINPADQNPPCNTLYVGNLPIDTSEDELKAMFSKQRGYKRLCFRTKQNGPMCFVEFEDVSFATKALNELYGHPLHNSVKGGIRLSFSKNPLGVRTGQANSMNPITPMSPRGGVNGMGNAMGGPPGFSTAAGPPPGLAAPPGLGAGTYMNGDAPSFGTGMGGIFGNPGFGSNMGGPMRAQPVGGIATTVAGGPGFNAMGAGHNDYMMGR</sequence>
<dbReference type="GO" id="GO:0003723">
    <property type="term" value="F:RNA binding"/>
    <property type="evidence" value="ECO:0007669"/>
    <property type="project" value="UniProtKB-UniRule"/>
</dbReference>
<dbReference type="SUPFAM" id="SSF54928">
    <property type="entry name" value="RNA-binding domain, RBD"/>
    <property type="match status" value="2"/>
</dbReference>
<organism evidence="6 7">
    <name type="scientific">Viridothelium virens</name>
    <name type="common">Speckled blister lichen</name>
    <name type="synonym">Trypethelium virens</name>
    <dbReference type="NCBI Taxonomy" id="1048519"/>
    <lineage>
        <taxon>Eukaryota</taxon>
        <taxon>Fungi</taxon>
        <taxon>Dikarya</taxon>
        <taxon>Ascomycota</taxon>
        <taxon>Pezizomycotina</taxon>
        <taxon>Dothideomycetes</taxon>
        <taxon>Dothideomycetes incertae sedis</taxon>
        <taxon>Trypetheliales</taxon>
        <taxon>Trypetheliaceae</taxon>
        <taxon>Viridothelium</taxon>
    </lineage>
</organism>
<proteinExistence type="predicted"/>
<dbReference type="InterPro" id="IPR012677">
    <property type="entry name" value="Nucleotide-bd_a/b_plait_sf"/>
</dbReference>
<keyword evidence="1" id="KW-0597">Phosphoprotein</keyword>
<feature type="region of interest" description="Disordered" evidence="4">
    <location>
        <begin position="352"/>
        <end position="373"/>
    </location>
</feature>
<reference evidence="6" key="1">
    <citation type="journal article" date="2020" name="Stud. Mycol.">
        <title>101 Dothideomycetes genomes: a test case for predicting lifestyles and emergence of pathogens.</title>
        <authorList>
            <person name="Haridas S."/>
            <person name="Albert R."/>
            <person name="Binder M."/>
            <person name="Bloem J."/>
            <person name="Labutti K."/>
            <person name="Salamov A."/>
            <person name="Andreopoulos B."/>
            <person name="Baker S."/>
            <person name="Barry K."/>
            <person name="Bills G."/>
            <person name="Bluhm B."/>
            <person name="Cannon C."/>
            <person name="Castanera R."/>
            <person name="Culley D."/>
            <person name="Daum C."/>
            <person name="Ezra D."/>
            <person name="Gonzalez J."/>
            <person name="Henrissat B."/>
            <person name="Kuo A."/>
            <person name="Liang C."/>
            <person name="Lipzen A."/>
            <person name="Lutzoni F."/>
            <person name="Magnuson J."/>
            <person name="Mondo S."/>
            <person name="Nolan M."/>
            <person name="Ohm R."/>
            <person name="Pangilinan J."/>
            <person name="Park H.-J."/>
            <person name="Ramirez L."/>
            <person name="Alfaro M."/>
            <person name="Sun H."/>
            <person name="Tritt A."/>
            <person name="Yoshinaga Y."/>
            <person name="Zwiers L.-H."/>
            <person name="Turgeon B."/>
            <person name="Goodwin S."/>
            <person name="Spatafora J."/>
            <person name="Crous P."/>
            <person name="Grigoriev I."/>
        </authorList>
    </citation>
    <scope>NUCLEOTIDE SEQUENCE</scope>
    <source>
        <strain evidence="6">Tuck. ex Michener</strain>
    </source>
</reference>
<dbReference type="EMBL" id="ML991788">
    <property type="protein sequence ID" value="KAF2235981.1"/>
    <property type="molecule type" value="Genomic_DNA"/>
</dbReference>
<keyword evidence="2 3" id="KW-0694">RNA-binding</keyword>
<feature type="compositionally biased region" description="Low complexity" evidence="4">
    <location>
        <begin position="25"/>
        <end position="42"/>
    </location>
</feature>
<evidence type="ECO:0000256" key="2">
    <source>
        <dbReference type="ARBA" id="ARBA00022884"/>
    </source>
</evidence>
<feature type="domain" description="RRM" evidence="5">
    <location>
        <begin position="395"/>
        <end position="472"/>
    </location>
</feature>
<dbReference type="PANTHER" id="PTHR10501">
    <property type="entry name" value="U1 SMALL NUCLEAR RIBONUCLEOPROTEIN A/U2 SMALL NUCLEAR RIBONUCLEOPROTEIN B"/>
    <property type="match status" value="1"/>
</dbReference>
<evidence type="ECO:0000259" key="5">
    <source>
        <dbReference type="PROSITE" id="PS50102"/>
    </source>
</evidence>
<dbReference type="Proteomes" id="UP000800092">
    <property type="component" value="Unassembled WGS sequence"/>
</dbReference>
<feature type="region of interest" description="Disordered" evidence="4">
    <location>
        <begin position="175"/>
        <end position="276"/>
    </location>
</feature>
<dbReference type="CDD" id="cd12245">
    <property type="entry name" value="RRM_scw1_like"/>
    <property type="match status" value="1"/>
</dbReference>
<dbReference type="AlphaFoldDB" id="A0A6A6HDM5"/>
<dbReference type="InterPro" id="IPR000504">
    <property type="entry name" value="RRM_dom"/>
</dbReference>
<name>A0A6A6HDM5_VIRVR</name>
<dbReference type="InterPro" id="IPR035979">
    <property type="entry name" value="RBD_domain_sf"/>
</dbReference>
<dbReference type="OrthoDB" id="431169at2759"/>
<evidence type="ECO:0000256" key="3">
    <source>
        <dbReference type="PROSITE-ProRule" id="PRU00176"/>
    </source>
</evidence>
<protein>
    <recommendedName>
        <fullName evidence="5">RRM domain-containing protein</fullName>
    </recommendedName>
</protein>